<evidence type="ECO:0000313" key="1">
    <source>
        <dbReference type="EMBL" id="CAB4168772.1"/>
    </source>
</evidence>
<dbReference type="EMBL" id="LR796832">
    <property type="protein sequence ID" value="CAB4168772.1"/>
    <property type="molecule type" value="Genomic_DNA"/>
</dbReference>
<reference evidence="1" key="1">
    <citation type="submission" date="2020-04" db="EMBL/GenBank/DDBJ databases">
        <authorList>
            <person name="Chiriac C."/>
            <person name="Salcher M."/>
            <person name="Ghai R."/>
            <person name="Kavagutti S V."/>
        </authorList>
    </citation>
    <scope>NUCLEOTIDE SEQUENCE</scope>
</reference>
<accession>A0A6J5PCB6</accession>
<organism evidence="1">
    <name type="scientific">uncultured Caudovirales phage</name>
    <dbReference type="NCBI Taxonomy" id="2100421"/>
    <lineage>
        <taxon>Viruses</taxon>
        <taxon>Duplodnaviria</taxon>
        <taxon>Heunggongvirae</taxon>
        <taxon>Uroviricota</taxon>
        <taxon>Caudoviricetes</taxon>
        <taxon>Peduoviridae</taxon>
        <taxon>Maltschvirus</taxon>
        <taxon>Maltschvirus maltsch</taxon>
    </lineage>
</organism>
<protein>
    <submittedName>
        <fullName evidence="1">Uncharacterized protein</fullName>
    </submittedName>
</protein>
<name>A0A6J5PCB6_9CAUD</name>
<sequence length="77" mass="8828">MPRITAHHTELTPVRTYATRANAIKAVEKVYGPNNEFHGGADVHYFIMVHSDGRFFPVFYGMRALENMVHFKFNCVA</sequence>
<proteinExistence type="predicted"/>
<gene>
    <name evidence="1" type="ORF">UFOVP580_35</name>
</gene>